<comment type="caution">
    <text evidence="1">The sequence shown here is derived from an EMBL/GenBank/DDBJ whole genome shotgun (WGS) entry which is preliminary data.</text>
</comment>
<name>A0ACB5TX45_AMBMO</name>
<organism evidence="1 2">
    <name type="scientific">Ambrosiozyma monospora</name>
    <name type="common">Yeast</name>
    <name type="synonym">Endomycopsis monosporus</name>
    <dbReference type="NCBI Taxonomy" id="43982"/>
    <lineage>
        <taxon>Eukaryota</taxon>
        <taxon>Fungi</taxon>
        <taxon>Dikarya</taxon>
        <taxon>Ascomycota</taxon>
        <taxon>Saccharomycotina</taxon>
        <taxon>Pichiomycetes</taxon>
        <taxon>Pichiales</taxon>
        <taxon>Pichiaceae</taxon>
        <taxon>Ambrosiozyma</taxon>
    </lineage>
</organism>
<dbReference type="EMBL" id="BSXS01009755">
    <property type="protein sequence ID" value="GME96457.1"/>
    <property type="molecule type" value="Genomic_DNA"/>
</dbReference>
<gene>
    <name evidence="1" type="ORF">Amon02_000999100</name>
</gene>
<sequence length="254" mass="28949">MNFQFLPWLLLAVLTTASSNYDYFDKDTETYYFQNERRLVTTKFNPYNHYTNQPYVANGYIGSRIPNLGFGFTYDQNENNTSSMLDNGWPLFNRRFSGAFIAGFYDAQKNTTGTNFPELLDNGGYESVVSVIPQWTNLIFELESDDVTYTLEPSLTNTSDVGEISNYKQELNMWTGVVTTSYTWLNLLDLKISVVAHREIETLGLVNVEISTNSSDPINLQVKDSLDFETAQRCSLINAGYDDHGIFIQVNPNE</sequence>
<reference evidence="1" key="1">
    <citation type="submission" date="2023-04" db="EMBL/GenBank/DDBJ databases">
        <title>Ambrosiozyma monospora NBRC 10751.</title>
        <authorList>
            <person name="Ichikawa N."/>
            <person name="Sato H."/>
            <person name="Tonouchi N."/>
        </authorList>
    </citation>
    <scope>NUCLEOTIDE SEQUENCE</scope>
    <source>
        <strain evidence="1">NBRC 10751</strain>
    </source>
</reference>
<protein>
    <submittedName>
        <fullName evidence="1">Unnamed protein product</fullName>
    </submittedName>
</protein>
<proteinExistence type="predicted"/>
<accession>A0ACB5TX45</accession>
<keyword evidence="2" id="KW-1185">Reference proteome</keyword>
<dbReference type="Proteomes" id="UP001165064">
    <property type="component" value="Unassembled WGS sequence"/>
</dbReference>
<evidence type="ECO:0000313" key="1">
    <source>
        <dbReference type="EMBL" id="GME96457.1"/>
    </source>
</evidence>
<evidence type="ECO:0000313" key="2">
    <source>
        <dbReference type="Proteomes" id="UP001165064"/>
    </source>
</evidence>